<evidence type="ECO:0000313" key="1">
    <source>
        <dbReference type="EMBL" id="TQF06478.1"/>
    </source>
</evidence>
<dbReference type="AlphaFoldDB" id="A0A540WBZ9"/>
<name>A0A540WBZ9_9ACTN</name>
<organism evidence="1 2">
    <name type="scientific">Kitasatospora acidiphila</name>
    <dbReference type="NCBI Taxonomy" id="2567942"/>
    <lineage>
        <taxon>Bacteria</taxon>
        <taxon>Bacillati</taxon>
        <taxon>Actinomycetota</taxon>
        <taxon>Actinomycetes</taxon>
        <taxon>Kitasatosporales</taxon>
        <taxon>Streptomycetaceae</taxon>
        <taxon>Kitasatospora</taxon>
    </lineage>
</organism>
<sequence length="79" mass="8090">MSVLETYDFVVPGEGDQEAVRHLVATSEASKSSGPGSAQGAALLLLAGALLLEAGPRKEEPIEDAYVGMVQNLACAAAF</sequence>
<comment type="caution">
    <text evidence="1">The sequence shown here is derived from an EMBL/GenBank/DDBJ whole genome shotgun (WGS) entry which is preliminary data.</text>
</comment>
<evidence type="ECO:0000313" key="2">
    <source>
        <dbReference type="Proteomes" id="UP000319103"/>
    </source>
</evidence>
<keyword evidence="2" id="KW-1185">Reference proteome</keyword>
<reference evidence="1 2" key="1">
    <citation type="submission" date="2019-06" db="EMBL/GenBank/DDBJ databases">
        <title>Description of Kitasatospora acidophila sp. nov. isolated from pine grove soil, and reclassification of Streptomyces novaecaesareae to Kitasatospora novaeceasareae comb. nov.</title>
        <authorList>
            <person name="Kim M.J."/>
        </authorList>
    </citation>
    <scope>NUCLEOTIDE SEQUENCE [LARGE SCALE GENOMIC DNA]</scope>
    <source>
        <strain evidence="1 2">MMS16-CNU292</strain>
    </source>
</reference>
<protein>
    <submittedName>
        <fullName evidence="1">Uncharacterized protein</fullName>
    </submittedName>
</protein>
<dbReference type="RefSeq" id="WP_141636902.1">
    <property type="nucleotide sequence ID" value="NZ_VIGB01000003.1"/>
</dbReference>
<dbReference type="Proteomes" id="UP000319103">
    <property type="component" value="Unassembled WGS sequence"/>
</dbReference>
<proteinExistence type="predicted"/>
<accession>A0A540WBZ9</accession>
<gene>
    <name evidence="1" type="ORF">E6W39_35155</name>
</gene>
<dbReference type="EMBL" id="VIGB01000003">
    <property type="protein sequence ID" value="TQF06478.1"/>
    <property type="molecule type" value="Genomic_DNA"/>
</dbReference>